<protein>
    <submittedName>
        <fullName evidence="4">DUF4880 domain-containing protein</fullName>
    </submittedName>
</protein>
<feature type="domain" description="FecR protein" evidence="2">
    <location>
        <begin position="123"/>
        <end position="214"/>
    </location>
</feature>
<evidence type="ECO:0000313" key="4">
    <source>
        <dbReference type="EMBL" id="MRW92933.1"/>
    </source>
</evidence>
<name>A0A6I2L580_9BURK</name>
<keyword evidence="1" id="KW-1133">Transmembrane helix</keyword>
<dbReference type="Pfam" id="PF04773">
    <property type="entry name" value="FecR"/>
    <property type="match status" value="1"/>
</dbReference>
<feature type="transmembrane region" description="Helical" evidence="1">
    <location>
        <begin position="94"/>
        <end position="115"/>
    </location>
</feature>
<comment type="caution">
    <text evidence="4">The sequence shown here is derived from an EMBL/GenBank/DDBJ whole genome shotgun (WGS) entry which is preliminary data.</text>
</comment>
<dbReference type="RefSeq" id="WP_154380820.1">
    <property type="nucleotide sequence ID" value="NZ_WKJK01000013.1"/>
</dbReference>
<dbReference type="Gene3D" id="2.60.120.1440">
    <property type="match status" value="1"/>
</dbReference>
<gene>
    <name evidence="4" type="ORF">GJ699_23320</name>
</gene>
<dbReference type="InterPro" id="IPR012373">
    <property type="entry name" value="Ferrdict_sens_TM"/>
</dbReference>
<accession>A0A6I2L580</accession>
<sequence>MASEYRHDPIAEQAAQWIMLLTADDAAERRQARAGFDAWRGADPRHAAAAAELEQFIGKFSTVRANSGDDSRAASAALDAAHTSRQRRQRVKRLSAAVTLAVVLAAPAWLALQAWPVPYLLADLRTGTGQWQTQLLADGSRITLNSGSAVNLHYDASRRSIELVQGEMLVDVAKDAQRPFVVETADGSIRALGTHFVVERKADATTLSMIESKVAVQTANQRAAHTSSSGGTLVTAGQRVRITAGAVTPAEAIDTRSLADAWRRHQLVVRDLPLSDVLDQLARHRRGHIHYDRAQIAQIRVNAVLPLDDSDAALQLLLVNFPTLRIRTITPWLVLVDAP</sequence>
<dbReference type="AlphaFoldDB" id="A0A6I2L580"/>
<reference evidence="4 5" key="1">
    <citation type="submission" date="2019-11" db="EMBL/GenBank/DDBJ databases">
        <title>Novel species isolated from a subtropical stream in China.</title>
        <authorList>
            <person name="Lu H."/>
        </authorList>
    </citation>
    <scope>NUCLEOTIDE SEQUENCE [LARGE SCALE GENOMIC DNA]</scope>
    <source>
        <strain evidence="4 5">FT80W</strain>
    </source>
</reference>
<dbReference type="PANTHER" id="PTHR30273:SF2">
    <property type="entry name" value="PROTEIN FECR"/>
    <property type="match status" value="1"/>
</dbReference>
<evidence type="ECO:0000313" key="5">
    <source>
        <dbReference type="Proteomes" id="UP000433309"/>
    </source>
</evidence>
<evidence type="ECO:0000259" key="2">
    <source>
        <dbReference type="Pfam" id="PF04773"/>
    </source>
</evidence>
<dbReference type="EMBL" id="WKJK01000013">
    <property type="protein sequence ID" value="MRW92933.1"/>
    <property type="molecule type" value="Genomic_DNA"/>
</dbReference>
<keyword evidence="5" id="KW-1185">Reference proteome</keyword>
<dbReference type="Pfam" id="PF16220">
    <property type="entry name" value="DUF4880"/>
    <property type="match status" value="1"/>
</dbReference>
<dbReference type="PANTHER" id="PTHR30273">
    <property type="entry name" value="PERIPLASMIC SIGNAL SENSOR AND SIGMA FACTOR ACTIVATOR FECR-RELATED"/>
    <property type="match status" value="1"/>
</dbReference>
<dbReference type="Proteomes" id="UP000433309">
    <property type="component" value="Unassembled WGS sequence"/>
</dbReference>
<organism evidence="4 5">
    <name type="scientific">Duganella guangzhouensis</name>
    <dbReference type="NCBI Taxonomy" id="2666084"/>
    <lineage>
        <taxon>Bacteria</taxon>
        <taxon>Pseudomonadati</taxon>
        <taxon>Pseudomonadota</taxon>
        <taxon>Betaproteobacteria</taxon>
        <taxon>Burkholderiales</taxon>
        <taxon>Oxalobacteraceae</taxon>
        <taxon>Telluria group</taxon>
        <taxon>Duganella</taxon>
    </lineage>
</organism>
<proteinExistence type="predicted"/>
<dbReference type="GO" id="GO:0016989">
    <property type="term" value="F:sigma factor antagonist activity"/>
    <property type="evidence" value="ECO:0007669"/>
    <property type="project" value="TreeGrafter"/>
</dbReference>
<keyword evidence="1" id="KW-0472">Membrane</keyword>
<evidence type="ECO:0000259" key="3">
    <source>
        <dbReference type="Pfam" id="PF16220"/>
    </source>
</evidence>
<dbReference type="InterPro" id="IPR006860">
    <property type="entry name" value="FecR"/>
</dbReference>
<feature type="domain" description="FecR N-terminal" evidence="3">
    <location>
        <begin position="12"/>
        <end position="55"/>
    </location>
</feature>
<dbReference type="PIRSF" id="PIRSF018266">
    <property type="entry name" value="FecR"/>
    <property type="match status" value="1"/>
</dbReference>
<keyword evidence="1" id="KW-0812">Transmembrane</keyword>
<dbReference type="InterPro" id="IPR032623">
    <property type="entry name" value="FecR_N"/>
</dbReference>
<evidence type="ECO:0000256" key="1">
    <source>
        <dbReference type="SAM" id="Phobius"/>
    </source>
</evidence>